<dbReference type="Pfam" id="PF00085">
    <property type="entry name" value="Thioredoxin"/>
    <property type="match status" value="1"/>
</dbReference>
<comment type="similarity">
    <text evidence="1">Belongs to the protein disulfide isomerase family.</text>
</comment>
<gene>
    <name evidence="6" type="primary">MPD2_1</name>
    <name evidence="6" type="ORF">GRS66_004682</name>
</gene>
<feature type="domain" description="Thioredoxin" evidence="5">
    <location>
        <begin position="14"/>
        <end position="175"/>
    </location>
</feature>
<sequence>MKLHGFLFSVLSTCVVILPALAYSEAVTMVKSIEQYFDICNRNDSYTMIKYYTSWCQHCKTLAPVYEELGELYAKKANKDDTPINFLEVNCEFFGPTLCTDLPGFPIIELVKPRTKPLVLPKLDWSSMKFHERLWQRIKTWFNNPKYQLDTSRVVRFEGSRNLKSLSNFIDTVRSKDTEERFIEHIFDDSRNCSEELRSQQLLCKAGKEYYSDTLSKLYGDVNGLEKERRRLEALIKQNGDDLSKEVKEKLKIIRLQLSLLSHIEDQLEDTSSHDEL</sequence>
<dbReference type="GO" id="GO:0003756">
    <property type="term" value="F:protein disulfide isomerase activity"/>
    <property type="evidence" value="ECO:0007669"/>
    <property type="project" value="TreeGrafter"/>
</dbReference>
<feature type="chain" id="PRO_5025664351" evidence="4">
    <location>
        <begin position="23"/>
        <end position="277"/>
    </location>
</feature>
<feature type="signal peptide" evidence="4">
    <location>
        <begin position="1"/>
        <end position="22"/>
    </location>
</feature>
<evidence type="ECO:0000256" key="2">
    <source>
        <dbReference type="ARBA" id="ARBA00022729"/>
    </source>
</evidence>
<dbReference type="InterPro" id="IPR036249">
    <property type="entry name" value="Thioredoxin-like_sf"/>
</dbReference>
<dbReference type="Gene3D" id="3.40.30.10">
    <property type="entry name" value="Glutaredoxin"/>
    <property type="match status" value="1"/>
</dbReference>
<dbReference type="Proteomes" id="UP000501346">
    <property type="component" value="Chromosome ScXV-ScXI"/>
</dbReference>
<reference evidence="6 7" key="1">
    <citation type="journal article" date="2019" name="BMC Genomics">
        <title>Chromosome level assembly and comparative genome analysis confirm lager-brewing yeasts originated from a single hybridization.</title>
        <authorList>
            <person name="Salazar A.N."/>
            <person name="Gorter de Vries A.R."/>
            <person name="van den Broek M."/>
            <person name="Brouwers N."/>
            <person name="de la Torre Cortes P."/>
            <person name="Kuijpers N.G.A."/>
            <person name="Daran J.G."/>
            <person name="Abeel T."/>
        </authorList>
    </citation>
    <scope>NUCLEOTIDE SEQUENCE [LARGE SCALE GENOMIC DNA]</scope>
    <source>
        <strain evidence="6 7">CBS 1483</strain>
    </source>
</reference>
<dbReference type="GO" id="GO:0005783">
    <property type="term" value="C:endoplasmic reticulum"/>
    <property type="evidence" value="ECO:0007669"/>
    <property type="project" value="TreeGrafter"/>
</dbReference>
<keyword evidence="2 4" id="KW-0732">Signal</keyword>
<evidence type="ECO:0000256" key="1">
    <source>
        <dbReference type="ARBA" id="ARBA00006347"/>
    </source>
</evidence>
<keyword evidence="6" id="KW-0413">Isomerase</keyword>
<proteinExistence type="inferred from homology"/>
<dbReference type="PROSITE" id="PS51352">
    <property type="entry name" value="THIOREDOXIN_2"/>
    <property type="match status" value="1"/>
</dbReference>
<dbReference type="InterPro" id="IPR051063">
    <property type="entry name" value="PDI"/>
</dbReference>
<evidence type="ECO:0000259" key="5">
    <source>
        <dbReference type="PROSITE" id="PS51352"/>
    </source>
</evidence>
<protein>
    <submittedName>
        <fullName evidence="6">Protein disulfide isomerase mpd2</fullName>
    </submittedName>
</protein>
<feature type="coiled-coil region" evidence="3">
    <location>
        <begin position="215"/>
        <end position="242"/>
    </location>
</feature>
<dbReference type="PANTHER" id="PTHR45672:SF3">
    <property type="entry name" value="THIOREDOXIN DOMAIN-CONTAINING PROTEIN 5"/>
    <property type="match status" value="1"/>
</dbReference>
<dbReference type="SUPFAM" id="SSF52833">
    <property type="entry name" value="Thioredoxin-like"/>
    <property type="match status" value="1"/>
</dbReference>
<dbReference type="EMBL" id="CP048996">
    <property type="protein sequence ID" value="QID82270.1"/>
    <property type="molecule type" value="Genomic_DNA"/>
</dbReference>
<accession>A0A6C1E027</accession>
<evidence type="ECO:0000313" key="7">
    <source>
        <dbReference type="Proteomes" id="UP000501346"/>
    </source>
</evidence>
<dbReference type="OrthoDB" id="10264505at2759"/>
<keyword evidence="3" id="KW-0175">Coiled coil</keyword>
<evidence type="ECO:0000256" key="4">
    <source>
        <dbReference type="SAM" id="SignalP"/>
    </source>
</evidence>
<keyword evidence="7" id="KW-1185">Reference proteome</keyword>
<organism evidence="6 7">
    <name type="scientific">Saccharomyces pastorianus</name>
    <name type="common">Lager yeast</name>
    <name type="synonym">Saccharomyces cerevisiae x Saccharomyces eubayanus</name>
    <dbReference type="NCBI Taxonomy" id="27292"/>
    <lineage>
        <taxon>Eukaryota</taxon>
        <taxon>Fungi</taxon>
        <taxon>Dikarya</taxon>
        <taxon>Ascomycota</taxon>
        <taxon>Saccharomycotina</taxon>
        <taxon>Saccharomycetes</taxon>
        <taxon>Saccharomycetales</taxon>
        <taxon>Saccharomycetaceae</taxon>
        <taxon>Saccharomyces</taxon>
    </lineage>
</organism>
<dbReference type="GO" id="GO:0006457">
    <property type="term" value="P:protein folding"/>
    <property type="evidence" value="ECO:0007669"/>
    <property type="project" value="TreeGrafter"/>
</dbReference>
<dbReference type="AlphaFoldDB" id="A0A6C1E027"/>
<dbReference type="InterPro" id="IPR013766">
    <property type="entry name" value="Thioredoxin_domain"/>
</dbReference>
<name>A0A6C1E027_SACPS</name>
<dbReference type="PANTHER" id="PTHR45672">
    <property type="entry name" value="PROTEIN DISULFIDE-ISOMERASE C17H9.14C-RELATED"/>
    <property type="match status" value="1"/>
</dbReference>
<evidence type="ECO:0000313" key="6">
    <source>
        <dbReference type="EMBL" id="QID82270.1"/>
    </source>
</evidence>
<evidence type="ECO:0000256" key="3">
    <source>
        <dbReference type="SAM" id="Coils"/>
    </source>
</evidence>